<dbReference type="InterPro" id="IPR019271">
    <property type="entry name" value="DUF2284_metal-binding"/>
</dbReference>
<evidence type="ECO:0008006" key="3">
    <source>
        <dbReference type="Google" id="ProtNLM"/>
    </source>
</evidence>
<organism evidence="1 2">
    <name type="scientific">Thermococcus sibiricus</name>
    <dbReference type="NCBI Taxonomy" id="172049"/>
    <lineage>
        <taxon>Archaea</taxon>
        <taxon>Methanobacteriati</taxon>
        <taxon>Methanobacteriota</taxon>
        <taxon>Thermococci</taxon>
        <taxon>Thermococcales</taxon>
        <taxon>Thermococcaceae</taxon>
        <taxon>Thermococcus</taxon>
    </lineage>
</organism>
<dbReference type="AlphaFoldDB" id="A0A101ELV8"/>
<gene>
    <name evidence="1" type="ORF">XD54_0964</name>
</gene>
<comment type="caution">
    <text evidence="1">The sequence shown here is derived from an EMBL/GenBank/DDBJ whole genome shotgun (WGS) entry which is preliminary data.</text>
</comment>
<dbReference type="RefSeq" id="WP_283217571.1">
    <property type="nucleotide sequence ID" value="NZ_LGFD01000015.1"/>
</dbReference>
<protein>
    <recommendedName>
        <fullName evidence="3">Metal-binding protein</fullName>
    </recommendedName>
</protein>
<dbReference type="EMBL" id="LGFD01000015">
    <property type="protein sequence ID" value="KUK17778.1"/>
    <property type="molecule type" value="Genomic_DNA"/>
</dbReference>
<name>A0A101ELV8_9EURY</name>
<proteinExistence type="predicted"/>
<evidence type="ECO:0000313" key="1">
    <source>
        <dbReference type="EMBL" id="KUK17778.1"/>
    </source>
</evidence>
<dbReference type="PIRSF" id="PIRSF018748">
    <property type="entry name" value="UCP018748"/>
    <property type="match status" value="1"/>
</dbReference>
<dbReference type="PATRIC" id="fig|172049.5.peg.1828"/>
<evidence type="ECO:0000313" key="2">
    <source>
        <dbReference type="Proteomes" id="UP000053911"/>
    </source>
</evidence>
<dbReference type="Pfam" id="PF10050">
    <property type="entry name" value="DUF2284"/>
    <property type="match status" value="1"/>
</dbReference>
<sequence length="153" mass="17945">MKIVWEKEIPTKDIKISPRPIWKCRSCPAYAKNPSCPPYTPSWKETKELMKHYEKALLIKFEVNPEKFDDEKREVLTYLLNREQELFKNGNFYALAFFPGDCNYCKECEFKKTKKCKMPTKVRFSIDGVGIELSSIVNLNFSESVLYGLILIN</sequence>
<accession>A0A101ELV8</accession>
<reference evidence="2" key="1">
    <citation type="journal article" date="2015" name="MBio">
        <title>Genome-Resolved Metagenomic Analysis Reveals Roles for Candidate Phyla and Other Microbial Community Members in Biogeochemical Transformations in Oil Reservoirs.</title>
        <authorList>
            <person name="Hu P."/>
            <person name="Tom L."/>
            <person name="Singh A."/>
            <person name="Thomas B.C."/>
            <person name="Baker B.J."/>
            <person name="Piceno Y.M."/>
            <person name="Andersen G.L."/>
            <person name="Banfield J.F."/>
        </authorList>
    </citation>
    <scope>NUCLEOTIDE SEQUENCE [LARGE SCALE GENOMIC DNA]</scope>
</reference>
<dbReference type="Proteomes" id="UP000053911">
    <property type="component" value="Unassembled WGS sequence"/>
</dbReference>